<protein>
    <submittedName>
        <fullName evidence="1">Uncharacterized protein</fullName>
    </submittedName>
</protein>
<dbReference type="EMBL" id="NEDP02076627">
    <property type="protein sequence ID" value="OWF36394.1"/>
    <property type="molecule type" value="Genomic_DNA"/>
</dbReference>
<reference evidence="1 2" key="1">
    <citation type="journal article" date="2017" name="Nat. Ecol. Evol.">
        <title>Scallop genome provides insights into evolution of bilaterian karyotype and development.</title>
        <authorList>
            <person name="Wang S."/>
            <person name="Zhang J."/>
            <person name="Jiao W."/>
            <person name="Li J."/>
            <person name="Xun X."/>
            <person name="Sun Y."/>
            <person name="Guo X."/>
            <person name="Huan P."/>
            <person name="Dong B."/>
            <person name="Zhang L."/>
            <person name="Hu X."/>
            <person name="Sun X."/>
            <person name="Wang J."/>
            <person name="Zhao C."/>
            <person name="Wang Y."/>
            <person name="Wang D."/>
            <person name="Huang X."/>
            <person name="Wang R."/>
            <person name="Lv J."/>
            <person name="Li Y."/>
            <person name="Zhang Z."/>
            <person name="Liu B."/>
            <person name="Lu W."/>
            <person name="Hui Y."/>
            <person name="Liang J."/>
            <person name="Zhou Z."/>
            <person name="Hou R."/>
            <person name="Li X."/>
            <person name="Liu Y."/>
            <person name="Li H."/>
            <person name="Ning X."/>
            <person name="Lin Y."/>
            <person name="Zhao L."/>
            <person name="Xing Q."/>
            <person name="Dou J."/>
            <person name="Li Y."/>
            <person name="Mao J."/>
            <person name="Guo H."/>
            <person name="Dou H."/>
            <person name="Li T."/>
            <person name="Mu C."/>
            <person name="Jiang W."/>
            <person name="Fu Q."/>
            <person name="Fu X."/>
            <person name="Miao Y."/>
            <person name="Liu J."/>
            <person name="Yu Q."/>
            <person name="Li R."/>
            <person name="Liao H."/>
            <person name="Li X."/>
            <person name="Kong Y."/>
            <person name="Jiang Z."/>
            <person name="Chourrout D."/>
            <person name="Li R."/>
            <person name="Bao Z."/>
        </authorList>
    </citation>
    <scope>NUCLEOTIDE SEQUENCE [LARGE SCALE GENOMIC DNA]</scope>
    <source>
        <strain evidence="1 2">PY_sf001</strain>
    </source>
</reference>
<name>A0A210PIU9_MIZYE</name>
<evidence type="ECO:0000313" key="1">
    <source>
        <dbReference type="EMBL" id="OWF36394.1"/>
    </source>
</evidence>
<dbReference type="AlphaFoldDB" id="A0A210PIU9"/>
<organism evidence="1 2">
    <name type="scientific">Mizuhopecten yessoensis</name>
    <name type="common">Japanese scallop</name>
    <name type="synonym">Patinopecten yessoensis</name>
    <dbReference type="NCBI Taxonomy" id="6573"/>
    <lineage>
        <taxon>Eukaryota</taxon>
        <taxon>Metazoa</taxon>
        <taxon>Spiralia</taxon>
        <taxon>Lophotrochozoa</taxon>
        <taxon>Mollusca</taxon>
        <taxon>Bivalvia</taxon>
        <taxon>Autobranchia</taxon>
        <taxon>Pteriomorphia</taxon>
        <taxon>Pectinida</taxon>
        <taxon>Pectinoidea</taxon>
        <taxon>Pectinidae</taxon>
        <taxon>Mizuhopecten</taxon>
    </lineage>
</organism>
<evidence type="ECO:0000313" key="2">
    <source>
        <dbReference type="Proteomes" id="UP000242188"/>
    </source>
</evidence>
<keyword evidence="2" id="KW-1185">Reference proteome</keyword>
<gene>
    <name evidence="1" type="ORF">KP79_PYT03613</name>
</gene>
<sequence length="56" mass="6465">MAAPMYMQSNVNKLRAGVEKINTYEDVAVFTFVSLWKTGLVQILYPEKHVQCYQPL</sequence>
<comment type="caution">
    <text evidence="1">The sequence shown here is derived from an EMBL/GenBank/DDBJ whole genome shotgun (WGS) entry which is preliminary data.</text>
</comment>
<dbReference type="Proteomes" id="UP000242188">
    <property type="component" value="Unassembled WGS sequence"/>
</dbReference>
<accession>A0A210PIU9</accession>
<proteinExistence type="predicted"/>